<evidence type="ECO:0000256" key="2">
    <source>
        <dbReference type="ARBA" id="ARBA00006840"/>
    </source>
</evidence>
<dbReference type="OrthoDB" id="10033535at2759"/>
<dbReference type="GO" id="GO:0005886">
    <property type="term" value="C:plasma membrane"/>
    <property type="evidence" value="ECO:0007669"/>
    <property type="project" value="TreeGrafter"/>
</dbReference>
<keyword evidence="8" id="KW-1185">Reference proteome</keyword>
<evidence type="ECO:0000256" key="3">
    <source>
        <dbReference type="ARBA" id="ARBA00022692"/>
    </source>
</evidence>
<comment type="caution">
    <text evidence="7">The sequence shown here is derived from an EMBL/GenBank/DDBJ whole genome shotgun (WGS) entry which is preliminary data.</text>
</comment>
<comment type="similarity">
    <text evidence="2 6">Belongs to the tetraspanin (TM4SF) family.</text>
</comment>
<dbReference type="PANTHER" id="PTHR19282">
    <property type="entry name" value="TETRASPANIN"/>
    <property type="match status" value="1"/>
</dbReference>
<evidence type="ECO:0000256" key="1">
    <source>
        <dbReference type="ARBA" id="ARBA00004141"/>
    </source>
</evidence>
<gene>
    <name evidence="7" type="ORF">pdam_00008101</name>
</gene>
<keyword evidence="5 6" id="KW-0472">Membrane</keyword>
<dbReference type="InterPro" id="IPR008952">
    <property type="entry name" value="Tetraspanin_EC2_sf"/>
</dbReference>
<dbReference type="Pfam" id="PF00335">
    <property type="entry name" value="Tetraspanin"/>
    <property type="match status" value="1"/>
</dbReference>
<dbReference type="STRING" id="46731.A0A3M6UE26"/>
<proteinExistence type="inferred from homology"/>
<reference evidence="7 8" key="1">
    <citation type="journal article" date="2018" name="Sci. Rep.">
        <title>Comparative analysis of the Pocillopora damicornis genome highlights role of immune system in coral evolution.</title>
        <authorList>
            <person name="Cunning R."/>
            <person name="Bay R.A."/>
            <person name="Gillette P."/>
            <person name="Baker A.C."/>
            <person name="Traylor-Knowles N."/>
        </authorList>
    </citation>
    <scope>NUCLEOTIDE SEQUENCE [LARGE SCALE GENOMIC DNA]</scope>
    <source>
        <strain evidence="7">RSMAS</strain>
        <tissue evidence="7">Whole animal</tissue>
    </source>
</reference>
<protein>
    <recommendedName>
        <fullName evidence="6">Tetraspanin</fullName>
    </recommendedName>
</protein>
<dbReference type="EMBL" id="RCHS01001724">
    <property type="protein sequence ID" value="RMX51678.1"/>
    <property type="molecule type" value="Genomic_DNA"/>
</dbReference>
<evidence type="ECO:0000256" key="4">
    <source>
        <dbReference type="ARBA" id="ARBA00022989"/>
    </source>
</evidence>
<organism evidence="7 8">
    <name type="scientific">Pocillopora damicornis</name>
    <name type="common">Cauliflower coral</name>
    <name type="synonym">Millepora damicornis</name>
    <dbReference type="NCBI Taxonomy" id="46731"/>
    <lineage>
        <taxon>Eukaryota</taxon>
        <taxon>Metazoa</taxon>
        <taxon>Cnidaria</taxon>
        <taxon>Anthozoa</taxon>
        <taxon>Hexacorallia</taxon>
        <taxon>Scleractinia</taxon>
        <taxon>Astrocoeniina</taxon>
        <taxon>Pocilloporidae</taxon>
        <taxon>Pocillopora</taxon>
    </lineage>
</organism>
<evidence type="ECO:0000256" key="5">
    <source>
        <dbReference type="ARBA" id="ARBA00023136"/>
    </source>
</evidence>
<comment type="subcellular location">
    <subcellularLocation>
        <location evidence="1 6">Membrane</location>
        <topology evidence="1 6">Multi-pass membrane protein</topology>
    </subcellularLocation>
</comment>
<name>A0A3M6UE26_POCDA</name>
<dbReference type="InterPro" id="IPR000301">
    <property type="entry name" value="Tetraspanin_animals"/>
</dbReference>
<dbReference type="Gene3D" id="1.10.1450.10">
    <property type="entry name" value="Tetraspanin"/>
    <property type="match status" value="1"/>
</dbReference>
<dbReference type="OMA" id="AIRESIX"/>
<dbReference type="SUPFAM" id="SSF48652">
    <property type="entry name" value="Tetraspanin"/>
    <property type="match status" value="1"/>
</dbReference>
<dbReference type="AlphaFoldDB" id="A0A3M6UE26"/>
<dbReference type="PIRSF" id="PIRSF002419">
    <property type="entry name" value="Tetraspanin"/>
    <property type="match status" value="1"/>
</dbReference>
<dbReference type="PANTHER" id="PTHR19282:SF544">
    <property type="entry name" value="TETRASPANIN"/>
    <property type="match status" value="1"/>
</dbReference>
<feature type="transmembrane region" description="Helical" evidence="6">
    <location>
        <begin position="54"/>
        <end position="78"/>
    </location>
</feature>
<feature type="transmembrane region" description="Helical" evidence="6">
    <location>
        <begin position="223"/>
        <end position="247"/>
    </location>
</feature>
<evidence type="ECO:0000313" key="7">
    <source>
        <dbReference type="EMBL" id="RMX51678.1"/>
    </source>
</evidence>
<feature type="transmembrane region" description="Helical" evidence="6">
    <location>
        <begin position="12"/>
        <end position="34"/>
    </location>
</feature>
<sequence>MRNRVTGTMRWVKYFMFFFNVLFWISGVGLVVLGCLGELLYGDYKNITQTGFTSASFILIGVGSVIGLLGFAGCYGAIRENYFMLKCFSYLLVLLLIAEIALGLWLYFAHFNLHKFLQDFLSNILSKYEDDKDIRELINRIQREHECCGSKTYKDWYHSDWNAQRQNKSVYYWVNNVPQSCCLSNTTHLESCGNDLDTASKPAEKFVHTEGCLRLKALFSKHLTFMISLGAGVMTIHVLAILFTCCLRRAIKHSNLLHQGDGILLIST</sequence>
<evidence type="ECO:0000256" key="6">
    <source>
        <dbReference type="RuleBase" id="RU361218"/>
    </source>
</evidence>
<dbReference type="PROSITE" id="PS51257">
    <property type="entry name" value="PROKAR_LIPOPROTEIN"/>
    <property type="match status" value="1"/>
</dbReference>
<accession>A0A3M6UE26</accession>
<keyword evidence="4 6" id="KW-1133">Transmembrane helix</keyword>
<dbReference type="Proteomes" id="UP000275408">
    <property type="component" value="Unassembled WGS sequence"/>
</dbReference>
<keyword evidence="3 6" id="KW-0812">Transmembrane</keyword>
<evidence type="ECO:0000313" key="8">
    <source>
        <dbReference type="Proteomes" id="UP000275408"/>
    </source>
</evidence>
<dbReference type="PRINTS" id="PR00259">
    <property type="entry name" value="TMFOUR"/>
</dbReference>
<feature type="transmembrane region" description="Helical" evidence="6">
    <location>
        <begin position="90"/>
        <end position="108"/>
    </location>
</feature>
<dbReference type="InterPro" id="IPR018499">
    <property type="entry name" value="Tetraspanin/Peripherin"/>
</dbReference>